<dbReference type="OrthoDB" id="9800621at2"/>
<dbReference type="Pfam" id="PF08534">
    <property type="entry name" value="Redoxin"/>
    <property type="match status" value="1"/>
</dbReference>
<sequence>MTIAVGDTLPAATFKTMTPDGPSDVTTEELTKGRKVVIFGVPGAFTPTCHNNHLPGFLAEYDAIKAKGVDEICVVAVNDVFVMNAWSKATEADGKITFLADGSANFSRAAGLDIDASGFGMGIRSKRYAMIVDNGVVKVINIEDTPGKAVASSAEALLTSL</sequence>
<keyword evidence="1 6" id="KW-0575">Peroxidase</keyword>
<dbReference type="GO" id="GO:0034599">
    <property type="term" value="P:cellular response to oxidative stress"/>
    <property type="evidence" value="ECO:0007669"/>
    <property type="project" value="InterPro"/>
</dbReference>
<dbReference type="InterPro" id="IPR013740">
    <property type="entry name" value="Redoxin"/>
</dbReference>
<dbReference type="PROSITE" id="PS51352">
    <property type="entry name" value="THIOREDOXIN_2"/>
    <property type="match status" value="1"/>
</dbReference>
<dbReference type="EMBL" id="QHHQ01000005">
    <property type="protein sequence ID" value="RAH99499.1"/>
    <property type="molecule type" value="Genomic_DNA"/>
</dbReference>
<evidence type="ECO:0000256" key="4">
    <source>
        <dbReference type="ARBA" id="ARBA00023284"/>
    </source>
</evidence>
<comment type="catalytic activity">
    <reaction evidence="6">
        <text>a hydroperoxide + 2 glutathione = an alcohol + glutathione disulfide + H2O</text>
        <dbReference type="Rhea" id="RHEA:62632"/>
        <dbReference type="ChEBI" id="CHEBI:15377"/>
        <dbReference type="ChEBI" id="CHEBI:30879"/>
        <dbReference type="ChEBI" id="CHEBI:35924"/>
        <dbReference type="ChEBI" id="CHEBI:57925"/>
        <dbReference type="ChEBI" id="CHEBI:58297"/>
        <dbReference type="EC" id="1.11.1.27"/>
    </reaction>
</comment>
<dbReference type="GO" id="GO:0042744">
    <property type="term" value="P:hydrogen peroxide catabolic process"/>
    <property type="evidence" value="ECO:0007669"/>
    <property type="project" value="TreeGrafter"/>
</dbReference>
<keyword evidence="9" id="KW-1185">Reference proteome</keyword>
<dbReference type="GO" id="GO:0045454">
    <property type="term" value="P:cell redox homeostasis"/>
    <property type="evidence" value="ECO:0007669"/>
    <property type="project" value="TreeGrafter"/>
</dbReference>
<dbReference type="RefSeq" id="WP_111349761.1">
    <property type="nucleotide sequence ID" value="NZ_JAIWKD010000006.1"/>
</dbReference>
<evidence type="ECO:0000259" key="7">
    <source>
        <dbReference type="PROSITE" id="PS51352"/>
    </source>
</evidence>
<feature type="domain" description="Thioredoxin" evidence="7">
    <location>
        <begin position="3"/>
        <end position="161"/>
    </location>
</feature>
<proteinExistence type="inferred from homology"/>
<comment type="caution">
    <text evidence="8">The sequence shown here is derived from an EMBL/GenBank/DDBJ whole genome shotgun (WGS) entry which is preliminary data.</text>
</comment>
<name>A0A8B2NTA9_9HYPH</name>
<dbReference type="InterPro" id="IPR037944">
    <property type="entry name" value="PRX5-like"/>
</dbReference>
<reference evidence="8 9" key="1">
    <citation type="submission" date="2018-05" db="EMBL/GenBank/DDBJ databases">
        <title>Acuticoccus sediminis sp. nov., isolated from deep-sea sediment of Indian Ocean.</title>
        <authorList>
            <person name="Liu X."/>
            <person name="Lai Q."/>
            <person name="Du Y."/>
            <person name="Sun F."/>
            <person name="Zhang X."/>
            <person name="Wang S."/>
            <person name="Shao Z."/>
        </authorList>
    </citation>
    <scope>NUCLEOTIDE SEQUENCE [LARGE SCALE GENOMIC DNA]</scope>
    <source>
        <strain evidence="8 9">PTG4-2</strain>
    </source>
</reference>
<dbReference type="Gene3D" id="3.40.30.10">
    <property type="entry name" value="Glutaredoxin"/>
    <property type="match status" value="1"/>
</dbReference>
<gene>
    <name evidence="8" type="ORF">DLJ53_23595</name>
</gene>
<keyword evidence="4 6" id="KW-0676">Redox-active center</keyword>
<dbReference type="PANTHER" id="PTHR10430:SF16">
    <property type="entry name" value="PEROXIREDOXIN-5, MITOCHONDRIAL"/>
    <property type="match status" value="1"/>
</dbReference>
<evidence type="ECO:0000256" key="5">
    <source>
        <dbReference type="PIRSR" id="PIRSR637944-1"/>
    </source>
</evidence>
<dbReference type="InterPro" id="IPR013766">
    <property type="entry name" value="Thioredoxin_domain"/>
</dbReference>
<evidence type="ECO:0000256" key="1">
    <source>
        <dbReference type="ARBA" id="ARBA00022559"/>
    </source>
</evidence>
<evidence type="ECO:0000313" key="8">
    <source>
        <dbReference type="EMBL" id="RAH99499.1"/>
    </source>
</evidence>
<dbReference type="InterPro" id="IPR036249">
    <property type="entry name" value="Thioredoxin-like_sf"/>
</dbReference>
<feature type="active site" description="Cysteine sulfenic acid (-SOH) intermediate" evidence="5">
    <location>
        <position position="49"/>
    </location>
</feature>
<evidence type="ECO:0000313" key="9">
    <source>
        <dbReference type="Proteomes" id="UP000249590"/>
    </source>
</evidence>
<keyword evidence="2 6" id="KW-0049">Antioxidant</keyword>
<dbReference type="SUPFAM" id="SSF52833">
    <property type="entry name" value="Thioredoxin-like"/>
    <property type="match status" value="1"/>
</dbReference>
<evidence type="ECO:0000256" key="3">
    <source>
        <dbReference type="ARBA" id="ARBA00023002"/>
    </source>
</evidence>
<keyword evidence="3 6" id="KW-0560">Oxidoreductase</keyword>
<dbReference type="GO" id="GO:0008379">
    <property type="term" value="F:thioredoxin peroxidase activity"/>
    <property type="evidence" value="ECO:0007669"/>
    <property type="project" value="InterPro"/>
</dbReference>
<dbReference type="PANTHER" id="PTHR10430">
    <property type="entry name" value="PEROXIREDOXIN"/>
    <property type="match status" value="1"/>
</dbReference>
<dbReference type="AlphaFoldDB" id="A0A8B2NTA9"/>
<evidence type="ECO:0000256" key="2">
    <source>
        <dbReference type="ARBA" id="ARBA00022862"/>
    </source>
</evidence>
<protein>
    <recommendedName>
        <fullName evidence="6">Glutathione-dependent peroxiredoxin</fullName>
        <ecNumber evidence="6">1.11.1.27</ecNumber>
    </recommendedName>
</protein>
<dbReference type="FunFam" id="3.40.30.10:FF:000020">
    <property type="entry name" value="Peroxiredoxin"/>
    <property type="match status" value="1"/>
</dbReference>
<comment type="function">
    <text evidence="6">Thiol-specific peroxidase that catalyzes the reduction of hydrogen peroxide and organic hydroperoxides to water and alcohols, respectively. Plays a role in cell protection against oxidative stress by detoxifying peroxides.</text>
</comment>
<comment type="similarity">
    <text evidence="6">Belongs to the peroxiredoxin family. Prx5 subfamily.</text>
</comment>
<dbReference type="GO" id="GO:0005737">
    <property type="term" value="C:cytoplasm"/>
    <property type="evidence" value="ECO:0007669"/>
    <property type="project" value="TreeGrafter"/>
</dbReference>
<accession>A0A8B2NTA9</accession>
<evidence type="ECO:0000256" key="6">
    <source>
        <dbReference type="RuleBase" id="RU366011"/>
    </source>
</evidence>
<dbReference type="EC" id="1.11.1.27" evidence="6"/>
<dbReference type="CDD" id="cd03013">
    <property type="entry name" value="PRX5_like"/>
    <property type="match status" value="1"/>
</dbReference>
<organism evidence="8 9">
    <name type="scientific">Acuticoccus sediminis</name>
    <dbReference type="NCBI Taxonomy" id="2184697"/>
    <lineage>
        <taxon>Bacteria</taxon>
        <taxon>Pseudomonadati</taxon>
        <taxon>Pseudomonadota</taxon>
        <taxon>Alphaproteobacteria</taxon>
        <taxon>Hyphomicrobiales</taxon>
        <taxon>Amorphaceae</taxon>
        <taxon>Acuticoccus</taxon>
    </lineage>
</organism>
<dbReference type="Proteomes" id="UP000249590">
    <property type="component" value="Unassembled WGS sequence"/>
</dbReference>